<dbReference type="HAMAP" id="MF_01464_B">
    <property type="entry name" value="SecF_B"/>
    <property type="match status" value="1"/>
</dbReference>
<proteinExistence type="inferred from homology"/>
<sequence length="302" mass="33547">MINIISKTKYAYIFSITLTILSVVSLFVWGLKFGIDFTGGTLMEVSFENSIPANQEIEETLKDLNLKSLTIQSTQNNSALIRYASEDDTINQNVFKKISEKYPNSKELRVDYANASVSNELKSKSLWAIFWAVAGILAYIAWAFRKVSRPVASWKYGIGAVIALVHDILITTGAFSVLGHFYGIEVGIPFIAALLTILGFSVHDTIVVYDRTRENLLRSSNKETFPDIVNRSLNETLVRSVNTSLTVLITLLAVFIFGGATIRDFSLALLIGVFFGTYSSIFIASALLVTSYKLQINYKSTK</sequence>
<dbReference type="InterPro" id="IPR022645">
    <property type="entry name" value="SecD/SecF_bac"/>
</dbReference>
<name>A0A0G1B9V8_9BACT</name>
<feature type="transmembrane region" description="Helical" evidence="10">
    <location>
        <begin position="126"/>
        <end position="144"/>
    </location>
</feature>
<comment type="function">
    <text evidence="10">Part of the Sec protein translocase complex. Interacts with the SecYEG preprotein conducting channel. SecDF uses the proton motive force (PMF) to complete protein translocation after the ATP-dependent function of SecA.</text>
</comment>
<evidence type="ECO:0000256" key="8">
    <source>
        <dbReference type="ARBA" id="ARBA00023010"/>
    </source>
</evidence>
<keyword evidence="8 10" id="KW-0811">Translocation</keyword>
<dbReference type="AlphaFoldDB" id="A0A0G1B9V8"/>
<dbReference type="InterPro" id="IPR022646">
    <property type="entry name" value="SecD/SecF_CS"/>
</dbReference>
<evidence type="ECO:0000256" key="6">
    <source>
        <dbReference type="ARBA" id="ARBA00022927"/>
    </source>
</evidence>
<dbReference type="EMBL" id="LCEK01000069">
    <property type="protein sequence ID" value="KKS70082.1"/>
    <property type="molecule type" value="Genomic_DNA"/>
</dbReference>
<dbReference type="GO" id="GO:0005886">
    <property type="term" value="C:plasma membrane"/>
    <property type="evidence" value="ECO:0007669"/>
    <property type="project" value="UniProtKB-SubCell"/>
</dbReference>
<keyword evidence="6 10" id="KW-0653">Protein transport</keyword>
<keyword evidence="7 10" id="KW-1133">Transmembrane helix</keyword>
<keyword evidence="4" id="KW-0997">Cell inner membrane</keyword>
<evidence type="ECO:0000256" key="9">
    <source>
        <dbReference type="ARBA" id="ARBA00023136"/>
    </source>
</evidence>
<feature type="transmembrane region" description="Helical" evidence="10">
    <location>
        <begin position="241"/>
        <end position="262"/>
    </location>
</feature>
<dbReference type="GO" id="GO:0065002">
    <property type="term" value="P:intracellular protein transmembrane transport"/>
    <property type="evidence" value="ECO:0007669"/>
    <property type="project" value="UniProtKB-UniRule"/>
</dbReference>
<dbReference type="InterPro" id="IPR048634">
    <property type="entry name" value="SecD_SecF_C"/>
</dbReference>
<dbReference type="PANTHER" id="PTHR30081">
    <property type="entry name" value="PROTEIN-EXPORT MEMBRANE PROTEIN SEC"/>
    <property type="match status" value="1"/>
</dbReference>
<dbReference type="InterPro" id="IPR005665">
    <property type="entry name" value="SecF_bac"/>
</dbReference>
<feature type="transmembrane region" description="Helical" evidence="10">
    <location>
        <begin position="156"/>
        <end position="182"/>
    </location>
</feature>
<feature type="domain" description="SSD" evidence="11">
    <location>
        <begin position="125"/>
        <end position="290"/>
    </location>
</feature>
<dbReference type="GO" id="GO:0043952">
    <property type="term" value="P:protein transport by the Sec complex"/>
    <property type="evidence" value="ECO:0007669"/>
    <property type="project" value="UniProtKB-UniRule"/>
</dbReference>
<evidence type="ECO:0000259" key="11">
    <source>
        <dbReference type="PROSITE" id="PS50156"/>
    </source>
</evidence>
<dbReference type="NCBIfam" id="TIGR00966">
    <property type="entry name" value="transloc_SecF"/>
    <property type="match status" value="1"/>
</dbReference>
<comment type="similarity">
    <text evidence="10">Belongs to the SecD/SecF family. SecF subfamily.</text>
</comment>
<dbReference type="PROSITE" id="PS50156">
    <property type="entry name" value="SSD"/>
    <property type="match status" value="1"/>
</dbReference>
<dbReference type="PANTHER" id="PTHR30081:SF8">
    <property type="entry name" value="PROTEIN TRANSLOCASE SUBUNIT SECF"/>
    <property type="match status" value="1"/>
</dbReference>
<feature type="transmembrane region" description="Helical" evidence="10">
    <location>
        <begin position="188"/>
        <end position="209"/>
    </location>
</feature>
<gene>
    <name evidence="10" type="primary">secF</name>
    <name evidence="12" type="ORF">UV42_C0069G0005</name>
</gene>
<dbReference type="Gene3D" id="1.20.1640.10">
    <property type="entry name" value="Multidrug efflux transporter AcrB transmembrane domain"/>
    <property type="match status" value="1"/>
</dbReference>
<keyword evidence="9 10" id="KW-0472">Membrane</keyword>
<dbReference type="GO" id="GO:0006605">
    <property type="term" value="P:protein targeting"/>
    <property type="evidence" value="ECO:0007669"/>
    <property type="project" value="UniProtKB-UniRule"/>
</dbReference>
<evidence type="ECO:0000313" key="13">
    <source>
        <dbReference type="Proteomes" id="UP000033867"/>
    </source>
</evidence>
<dbReference type="InterPro" id="IPR000731">
    <property type="entry name" value="SSD"/>
</dbReference>
<dbReference type="SUPFAM" id="SSF82866">
    <property type="entry name" value="Multidrug efflux transporter AcrB transmembrane domain"/>
    <property type="match status" value="1"/>
</dbReference>
<keyword evidence="3 10" id="KW-1003">Cell membrane</keyword>
<reference evidence="12 13" key="1">
    <citation type="journal article" date="2015" name="Nature">
        <title>rRNA introns, odd ribosomes, and small enigmatic genomes across a large radiation of phyla.</title>
        <authorList>
            <person name="Brown C.T."/>
            <person name="Hug L.A."/>
            <person name="Thomas B.C."/>
            <person name="Sharon I."/>
            <person name="Castelle C.J."/>
            <person name="Singh A."/>
            <person name="Wilkins M.J."/>
            <person name="Williams K.H."/>
            <person name="Banfield J.F."/>
        </authorList>
    </citation>
    <scope>NUCLEOTIDE SEQUENCE [LARGE SCALE GENOMIC DNA]</scope>
</reference>
<evidence type="ECO:0000256" key="3">
    <source>
        <dbReference type="ARBA" id="ARBA00022475"/>
    </source>
</evidence>
<evidence type="ECO:0000313" key="12">
    <source>
        <dbReference type="EMBL" id="KKS70082.1"/>
    </source>
</evidence>
<accession>A0A0G1B9V8</accession>
<dbReference type="Proteomes" id="UP000033867">
    <property type="component" value="Unassembled WGS sequence"/>
</dbReference>
<dbReference type="PRINTS" id="PR01755">
    <property type="entry name" value="SECFTRNLCASE"/>
</dbReference>
<comment type="subunit">
    <text evidence="10">Forms a complex with SecD. Part of the essential Sec protein translocation apparatus which comprises SecA, SecYEG and auxiliary proteins SecDF. Other proteins may also be involved.</text>
</comment>
<evidence type="ECO:0000256" key="5">
    <source>
        <dbReference type="ARBA" id="ARBA00022692"/>
    </source>
</evidence>
<evidence type="ECO:0000256" key="10">
    <source>
        <dbReference type="HAMAP-Rule" id="MF_01464"/>
    </source>
</evidence>
<evidence type="ECO:0000256" key="2">
    <source>
        <dbReference type="ARBA" id="ARBA00022448"/>
    </source>
</evidence>
<feature type="transmembrane region" description="Helical" evidence="10">
    <location>
        <begin position="268"/>
        <end position="292"/>
    </location>
</feature>
<dbReference type="InterPro" id="IPR022813">
    <property type="entry name" value="SecD/SecF_arch_bac"/>
</dbReference>
<evidence type="ECO:0000256" key="7">
    <source>
        <dbReference type="ARBA" id="ARBA00022989"/>
    </source>
</evidence>
<evidence type="ECO:0000256" key="1">
    <source>
        <dbReference type="ARBA" id="ARBA00004651"/>
    </source>
</evidence>
<feature type="transmembrane region" description="Helical" evidence="10">
    <location>
        <begin position="12"/>
        <end position="31"/>
    </location>
</feature>
<dbReference type="Pfam" id="PF02355">
    <property type="entry name" value="SecD_SecF_C"/>
    <property type="match status" value="1"/>
</dbReference>
<evidence type="ECO:0000256" key="4">
    <source>
        <dbReference type="ARBA" id="ARBA00022519"/>
    </source>
</evidence>
<keyword evidence="2 10" id="KW-0813">Transport</keyword>
<dbReference type="GO" id="GO:0015450">
    <property type="term" value="F:protein-transporting ATPase activity"/>
    <property type="evidence" value="ECO:0007669"/>
    <property type="project" value="InterPro"/>
</dbReference>
<dbReference type="PATRIC" id="fig|1619052.3.peg.1076"/>
<keyword evidence="5 10" id="KW-0812">Transmembrane</keyword>
<dbReference type="Pfam" id="PF07549">
    <property type="entry name" value="Sec_GG"/>
    <property type="match status" value="1"/>
</dbReference>
<comment type="subcellular location">
    <subcellularLocation>
        <location evidence="1 10">Cell membrane</location>
        <topology evidence="1 10">Multi-pass membrane protein</topology>
    </subcellularLocation>
</comment>
<organism evidence="12 13">
    <name type="scientific">Candidatus Magasanikbacteria bacterium GW2011_GWE2_42_7</name>
    <dbReference type="NCBI Taxonomy" id="1619052"/>
    <lineage>
        <taxon>Bacteria</taxon>
        <taxon>Candidatus Magasanikiibacteriota</taxon>
    </lineage>
</organism>
<comment type="caution">
    <text evidence="12">The sequence shown here is derived from an EMBL/GenBank/DDBJ whole genome shotgun (WGS) entry which is preliminary data.</text>
</comment>
<protein>
    <recommendedName>
        <fullName evidence="10">Protein-export membrane protein SecF</fullName>
    </recommendedName>
</protein>